<organism evidence="1 2">
    <name type="scientific">Orchesella cincta</name>
    <name type="common">Springtail</name>
    <name type="synonym">Podura cincta</name>
    <dbReference type="NCBI Taxonomy" id="48709"/>
    <lineage>
        <taxon>Eukaryota</taxon>
        <taxon>Metazoa</taxon>
        <taxon>Ecdysozoa</taxon>
        <taxon>Arthropoda</taxon>
        <taxon>Hexapoda</taxon>
        <taxon>Collembola</taxon>
        <taxon>Entomobryomorpha</taxon>
        <taxon>Entomobryoidea</taxon>
        <taxon>Orchesellidae</taxon>
        <taxon>Orchesellinae</taxon>
        <taxon>Orchesella</taxon>
    </lineage>
</organism>
<protein>
    <submittedName>
        <fullName evidence="1">Uncharacterized protein</fullName>
    </submittedName>
</protein>
<reference evidence="1 2" key="1">
    <citation type="journal article" date="2016" name="Genome Biol. Evol.">
        <title>Gene Family Evolution Reflects Adaptation to Soil Environmental Stressors in the Genome of the Collembolan Orchesella cincta.</title>
        <authorList>
            <person name="Faddeeva-Vakhrusheva A."/>
            <person name="Derks M.F."/>
            <person name="Anvar S.Y."/>
            <person name="Agamennone V."/>
            <person name="Suring W."/>
            <person name="Smit S."/>
            <person name="van Straalen N.M."/>
            <person name="Roelofs D."/>
        </authorList>
    </citation>
    <scope>NUCLEOTIDE SEQUENCE [LARGE SCALE GENOMIC DNA]</scope>
    <source>
        <tissue evidence="1">Mixed pool</tissue>
    </source>
</reference>
<dbReference type="Gene3D" id="3.80.10.10">
    <property type="entry name" value="Ribonuclease Inhibitor"/>
    <property type="match status" value="1"/>
</dbReference>
<dbReference type="SUPFAM" id="SSF52058">
    <property type="entry name" value="L domain-like"/>
    <property type="match status" value="1"/>
</dbReference>
<name>A0A1D2M927_ORCCI</name>
<dbReference type="EMBL" id="LJIJ01002604">
    <property type="protein sequence ID" value="ODM89483.1"/>
    <property type="molecule type" value="Genomic_DNA"/>
</dbReference>
<evidence type="ECO:0000313" key="1">
    <source>
        <dbReference type="EMBL" id="ODM89483.1"/>
    </source>
</evidence>
<dbReference type="AlphaFoldDB" id="A0A1D2M927"/>
<dbReference type="InterPro" id="IPR032675">
    <property type="entry name" value="LRR_dom_sf"/>
</dbReference>
<comment type="caution">
    <text evidence="1">The sequence shown here is derived from an EMBL/GenBank/DDBJ whole genome shotgun (WGS) entry which is preliminary data.</text>
</comment>
<keyword evidence="2" id="KW-1185">Reference proteome</keyword>
<sequence length="476" mass="54484">MNELGIESNMELLKIQKVPTEPEEYNYFSPALMDCWPRIMSFITGSQDLQAVMDSCGVFYDLVESRVFTELVAPALLHKNGFLGKNGFLKCRQLNSTIKSAVDHTLRVTRYRDWSKKHFESSVEFEELLHKAVAMPNATPFMLRSIELYTEDDEDMRSAIELLKSQGQRLDSVNFSLPREYQAGPLMTMLNEALRHLPQLRILHFMFTLQFADRDEDRTMLEPIPPSGMPRLENLKELQMLSIPDEDEEDEEGEVGEVPPPAPLIQSILQAYGKQLTSFSSDNFIYTLGLGVDFFNTYLLNVEHCKIYGFDEIVDAEHGTLAQVTWPKLESLDLFSFEQTITTAALQVLGNFRTSLKKIHFGDVICNHLDIIQGAQNLPNVKQIVLSVSNIRKPIMLQGFPTLFPNLEYIKFLPSFANLNLPNPGLSVRNKYFDSYPKLKTFVWSHCTAYSQWMDNEFTRNSALPTSRVCFTQHCS</sequence>
<accession>A0A1D2M927</accession>
<evidence type="ECO:0000313" key="2">
    <source>
        <dbReference type="Proteomes" id="UP000094527"/>
    </source>
</evidence>
<proteinExistence type="predicted"/>
<gene>
    <name evidence="1" type="ORF">Ocin01_17199</name>
</gene>
<dbReference type="Proteomes" id="UP000094527">
    <property type="component" value="Unassembled WGS sequence"/>
</dbReference>